<accession>A0A931J4I5</accession>
<sequence>MSGMGTTRILLGACALCVSPLTAVAADPAALDRVEVSGQHQGLRVDVQRTCPTMAVSLDDRLARKVAEIGRDADYQVRFELRDGVISGVETRGGPMEYRRAVRSAVRYSECQDSQASAGKTQRFAFFLAIRPGAEPGAAPTVAMRELDQRTLAQSD</sequence>
<evidence type="ECO:0000313" key="2">
    <source>
        <dbReference type="EMBL" id="MBH9578080.1"/>
    </source>
</evidence>
<evidence type="ECO:0000313" key="3">
    <source>
        <dbReference type="Proteomes" id="UP000613266"/>
    </source>
</evidence>
<protein>
    <submittedName>
        <fullName evidence="2">Uncharacterized protein</fullName>
    </submittedName>
</protein>
<keyword evidence="1" id="KW-0732">Signal</keyword>
<feature type="chain" id="PRO_5036882346" evidence="1">
    <location>
        <begin position="26"/>
        <end position="156"/>
    </location>
</feature>
<dbReference type="RefSeq" id="WP_198111848.1">
    <property type="nucleotide sequence ID" value="NZ_JAEDAK010000009.1"/>
</dbReference>
<comment type="caution">
    <text evidence="2">The sequence shown here is derived from an EMBL/GenBank/DDBJ whole genome shotgun (WGS) entry which is preliminary data.</text>
</comment>
<dbReference type="AlphaFoldDB" id="A0A931J4I5"/>
<dbReference type="Proteomes" id="UP000613266">
    <property type="component" value="Unassembled WGS sequence"/>
</dbReference>
<organism evidence="2 3">
    <name type="scientific">Inhella proteolytica</name>
    <dbReference type="NCBI Taxonomy" id="2795029"/>
    <lineage>
        <taxon>Bacteria</taxon>
        <taxon>Pseudomonadati</taxon>
        <taxon>Pseudomonadota</taxon>
        <taxon>Betaproteobacteria</taxon>
        <taxon>Burkholderiales</taxon>
        <taxon>Sphaerotilaceae</taxon>
        <taxon>Inhella</taxon>
    </lineage>
</organism>
<gene>
    <name evidence="2" type="ORF">I7X39_14330</name>
</gene>
<reference evidence="2" key="1">
    <citation type="submission" date="2020-12" db="EMBL/GenBank/DDBJ databases">
        <title>The genome sequence of Inhella sp. 1Y17.</title>
        <authorList>
            <person name="Liu Y."/>
        </authorList>
    </citation>
    <scope>NUCLEOTIDE SEQUENCE</scope>
    <source>
        <strain evidence="2">1Y17</strain>
    </source>
</reference>
<evidence type="ECO:0000256" key="1">
    <source>
        <dbReference type="SAM" id="SignalP"/>
    </source>
</evidence>
<name>A0A931J4I5_9BURK</name>
<keyword evidence="3" id="KW-1185">Reference proteome</keyword>
<feature type="signal peptide" evidence="1">
    <location>
        <begin position="1"/>
        <end position="25"/>
    </location>
</feature>
<proteinExistence type="predicted"/>
<dbReference type="EMBL" id="JAEDAK010000009">
    <property type="protein sequence ID" value="MBH9578080.1"/>
    <property type="molecule type" value="Genomic_DNA"/>
</dbReference>